<name>L7LG24_9ACTN</name>
<organism evidence="1 2">
    <name type="scientific">Gordonia hirsuta DSM 44140 = NBRC 16056</name>
    <dbReference type="NCBI Taxonomy" id="1121927"/>
    <lineage>
        <taxon>Bacteria</taxon>
        <taxon>Bacillati</taxon>
        <taxon>Actinomycetota</taxon>
        <taxon>Actinomycetes</taxon>
        <taxon>Mycobacteriales</taxon>
        <taxon>Gordoniaceae</taxon>
        <taxon>Gordonia</taxon>
    </lineage>
</organism>
<dbReference type="Gene3D" id="1.10.540.10">
    <property type="entry name" value="Acyl-CoA dehydrogenase/oxidase, N-terminal domain"/>
    <property type="match status" value="1"/>
</dbReference>
<dbReference type="Proteomes" id="UP000053405">
    <property type="component" value="Unassembled WGS sequence"/>
</dbReference>
<proteinExistence type="predicted"/>
<dbReference type="EMBL" id="BANT01000072">
    <property type="protein sequence ID" value="GAC59032.1"/>
    <property type="molecule type" value="Genomic_DNA"/>
</dbReference>
<dbReference type="GO" id="GO:0050660">
    <property type="term" value="F:flavin adenine dinucleotide binding"/>
    <property type="evidence" value="ECO:0007669"/>
    <property type="project" value="InterPro"/>
</dbReference>
<gene>
    <name evidence="1" type="ORF">GOHSU_72_00010</name>
</gene>
<comment type="caution">
    <text evidence="1">The sequence shown here is derived from an EMBL/GenBank/DDBJ whole genome shotgun (WGS) entry which is preliminary data.</text>
</comment>
<reference evidence="1 2" key="1">
    <citation type="submission" date="2012-12" db="EMBL/GenBank/DDBJ databases">
        <title>Whole genome shotgun sequence of Gordonia hirsuta NBRC 16056.</title>
        <authorList>
            <person name="Isaki-Nakamura S."/>
            <person name="Hosoyama A."/>
            <person name="Tsuchikane K."/>
            <person name="Katsumata H."/>
            <person name="Baba S."/>
            <person name="Yamazaki S."/>
            <person name="Fujita N."/>
        </authorList>
    </citation>
    <scope>NUCLEOTIDE SEQUENCE [LARGE SCALE GENOMIC DNA]</scope>
    <source>
        <strain evidence="1 2">NBRC 16056</strain>
    </source>
</reference>
<evidence type="ECO:0008006" key="3">
    <source>
        <dbReference type="Google" id="ProtNLM"/>
    </source>
</evidence>
<keyword evidence="2" id="KW-1185">Reference proteome</keyword>
<dbReference type="AlphaFoldDB" id="L7LG24"/>
<dbReference type="SUPFAM" id="SSF56645">
    <property type="entry name" value="Acyl-CoA dehydrogenase NM domain-like"/>
    <property type="match status" value="1"/>
</dbReference>
<accession>L7LG24</accession>
<evidence type="ECO:0000313" key="2">
    <source>
        <dbReference type="Proteomes" id="UP000053405"/>
    </source>
</evidence>
<dbReference type="InterPro" id="IPR009100">
    <property type="entry name" value="AcylCoA_DH/oxidase_NM_dom_sf"/>
</dbReference>
<dbReference type="InterPro" id="IPR037069">
    <property type="entry name" value="AcylCoA_DH/ox_N_sf"/>
</dbReference>
<dbReference type="GO" id="GO:0016627">
    <property type="term" value="F:oxidoreductase activity, acting on the CH-CH group of donors"/>
    <property type="evidence" value="ECO:0007669"/>
    <property type="project" value="InterPro"/>
</dbReference>
<feature type="non-terminal residue" evidence="1">
    <location>
        <position position="70"/>
    </location>
</feature>
<sequence>MDFTPEAAAAAVAEATDEVVSRLTPDWTCLFPGAEPDLAAWQSFVDAGLTVLALPEEAGGAGLGADALAP</sequence>
<protein>
    <recommendedName>
        <fullName evidence="3">Acyl-CoA dehydrogenase</fullName>
    </recommendedName>
</protein>
<evidence type="ECO:0000313" key="1">
    <source>
        <dbReference type="EMBL" id="GAC59032.1"/>
    </source>
</evidence>